<dbReference type="EMBL" id="FMJE01000002">
    <property type="protein sequence ID" value="SCM79363.1"/>
    <property type="molecule type" value="Genomic_DNA"/>
</dbReference>
<evidence type="ECO:0000256" key="3">
    <source>
        <dbReference type="ARBA" id="ARBA00022729"/>
    </source>
</evidence>
<dbReference type="AlphaFoldDB" id="A0A212LP60"/>
<evidence type="ECO:0000256" key="1">
    <source>
        <dbReference type="ARBA" id="ARBA00004635"/>
    </source>
</evidence>
<dbReference type="PANTHER" id="PTHR30429">
    <property type="entry name" value="D-METHIONINE-BINDING LIPOPROTEIN METQ"/>
    <property type="match status" value="1"/>
</dbReference>
<gene>
    <name evidence="8" type="ORF">KL86SPO_20531</name>
</gene>
<proteinExistence type="inferred from homology"/>
<dbReference type="RefSeq" id="WP_288183505.1">
    <property type="nucleotide sequence ID" value="NZ_LT608335.1"/>
</dbReference>
<keyword evidence="4" id="KW-0472">Membrane</keyword>
<evidence type="ECO:0000256" key="7">
    <source>
        <dbReference type="SAM" id="SignalP"/>
    </source>
</evidence>
<dbReference type="SUPFAM" id="SSF53850">
    <property type="entry name" value="Periplasmic binding protein-like II"/>
    <property type="match status" value="1"/>
</dbReference>
<accession>A0A212LP60</accession>
<keyword evidence="5" id="KW-0564">Palmitate</keyword>
<sequence>MNFKKLGLAVLLGISMMAMAGCGSSDKAGDAKDTGKKTEITIACAETTQAMVAEVVPIMAEKGYKVTYKVFDNNVNTLVAANDGSVDCVLVVHKPFMESFNQANKGDLVMVQPYLYTVGMGLYSEKYKSIDQIPDGATIAIMNDAMNMDRGLRILSDAGLITLKENTGKASVLDIAKNPHNFKFRDMDQTQTVRSLADVDASIAFFSHMRNAKKDFKAYLIRDKQPEQYPQGVVVKAKNADAQWAADLVSAFRSEKIRKFTEEHYGGLYQYIN</sequence>
<evidence type="ECO:0000256" key="2">
    <source>
        <dbReference type="ARBA" id="ARBA00008973"/>
    </source>
</evidence>
<keyword evidence="3 7" id="KW-0732">Signal</keyword>
<evidence type="ECO:0000256" key="5">
    <source>
        <dbReference type="ARBA" id="ARBA00023139"/>
    </source>
</evidence>
<feature type="chain" id="PRO_5039143302" evidence="7">
    <location>
        <begin position="21"/>
        <end position="273"/>
    </location>
</feature>
<dbReference type="PROSITE" id="PS51257">
    <property type="entry name" value="PROKAR_LIPOPROTEIN"/>
    <property type="match status" value="1"/>
</dbReference>
<reference evidence="8" key="1">
    <citation type="submission" date="2016-08" db="EMBL/GenBank/DDBJ databases">
        <authorList>
            <person name="Seilhamer J.J."/>
        </authorList>
    </citation>
    <scope>NUCLEOTIDE SEQUENCE</scope>
    <source>
        <strain evidence="8">86</strain>
    </source>
</reference>
<dbReference type="Pfam" id="PF03180">
    <property type="entry name" value="Lipoprotein_9"/>
    <property type="match status" value="1"/>
</dbReference>
<dbReference type="PANTHER" id="PTHR30429:SF0">
    <property type="entry name" value="METHIONINE-BINDING LIPOPROTEIN METQ"/>
    <property type="match status" value="1"/>
</dbReference>
<comment type="subcellular location">
    <subcellularLocation>
        <location evidence="1">Membrane</location>
        <topology evidence="1">Lipid-anchor</topology>
    </subcellularLocation>
</comment>
<organism evidence="8">
    <name type="scientific">uncultured Sporomusa sp</name>
    <dbReference type="NCBI Taxonomy" id="307249"/>
    <lineage>
        <taxon>Bacteria</taxon>
        <taxon>Bacillati</taxon>
        <taxon>Bacillota</taxon>
        <taxon>Negativicutes</taxon>
        <taxon>Selenomonadales</taxon>
        <taxon>Sporomusaceae</taxon>
        <taxon>Sporomusa</taxon>
        <taxon>environmental samples</taxon>
    </lineage>
</organism>
<evidence type="ECO:0000256" key="6">
    <source>
        <dbReference type="ARBA" id="ARBA00023288"/>
    </source>
</evidence>
<evidence type="ECO:0000313" key="8">
    <source>
        <dbReference type="EMBL" id="SCM79363.1"/>
    </source>
</evidence>
<dbReference type="Gene3D" id="3.40.190.10">
    <property type="entry name" value="Periplasmic binding protein-like II"/>
    <property type="match status" value="2"/>
</dbReference>
<name>A0A212LP60_9FIRM</name>
<dbReference type="InterPro" id="IPR004872">
    <property type="entry name" value="Lipoprotein_NlpA"/>
</dbReference>
<evidence type="ECO:0000256" key="4">
    <source>
        <dbReference type="ARBA" id="ARBA00023136"/>
    </source>
</evidence>
<keyword evidence="6 8" id="KW-0449">Lipoprotein</keyword>
<comment type="similarity">
    <text evidence="2">Belongs to the NlpA lipoprotein family.</text>
</comment>
<protein>
    <submittedName>
        <fullName evidence="8">NLPA lipoprotein</fullName>
    </submittedName>
</protein>
<dbReference type="GO" id="GO:0016020">
    <property type="term" value="C:membrane"/>
    <property type="evidence" value="ECO:0007669"/>
    <property type="project" value="UniProtKB-SubCell"/>
</dbReference>
<feature type="signal peptide" evidence="7">
    <location>
        <begin position="1"/>
        <end position="20"/>
    </location>
</feature>